<sequence>MNKYFNLGNSKDQKQTNLMDDPEYGSYEKPEDSKSDDMLVSAFKQVWQKKSQSIRDTIEENIDSGKSYKYFAIFLAIGGLFLLLSLLFLPTVIFSPHKFAMLFSIGSMCILVSMAFYRGPITYTKRLFRKDQALVSILYLVSLFMTLYASVIAGSFLLTIISCGVQLFALLWFVTGSFPGGTIGLKACFNAITEKVLGR</sequence>
<dbReference type="GO" id="GO:0016020">
    <property type="term" value="C:membrane"/>
    <property type="evidence" value="ECO:0007669"/>
    <property type="project" value="UniProtKB-SubCell"/>
</dbReference>
<evidence type="ECO:0000256" key="8">
    <source>
        <dbReference type="RuleBase" id="RU363111"/>
    </source>
</evidence>
<evidence type="ECO:0000256" key="2">
    <source>
        <dbReference type="ARBA" id="ARBA00022448"/>
    </source>
</evidence>
<reference evidence="10" key="1">
    <citation type="submission" date="2023-07" db="EMBL/GenBank/DDBJ databases">
        <authorList>
            <consortium name="AG Swart"/>
            <person name="Singh M."/>
            <person name="Singh A."/>
            <person name="Seah K."/>
            <person name="Emmerich C."/>
        </authorList>
    </citation>
    <scope>NUCLEOTIDE SEQUENCE</scope>
    <source>
        <strain evidence="10">DP1</strain>
    </source>
</reference>
<evidence type="ECO:0000256" key="3">
    <source>
        <dbReference type="ARBA" id="ARBA00022692"/>
    </source>
</evidence>
<evidence type="ECO:0000256" key="4">
    <source>
        <dbReference type="ARBA" id="ARBA00022927"/>
    </source>
</evidence>
<comment type="similarity">
    <text evidence="7 8">Belongs to the SFT2 family.</text>
</comment>
<evidence type="ECO:0000256" key="1">
    <source>
        <dbReference type="ARBA" id="ARBA00004141"/>
    </source>
</evidence>
<keyword evidence="6 8" id="KW-0472">Membrane</keyword>
<dbReference type="Proteomes" id="UP001295684">
    <property type="component" value="Unassembled WGS sequence"/>
</dbReference>
<dbReference type="PANTHER" id="PTHR23137">
    <property type="entry name" value="VESICLE TRANSPORT PROTEIN-RELATED"/>
    <property type="match status" value="1"/>
</dbReference>
<evidence type="ECO:0000313" key="11">
    <source>
        <dbReference type="Proteomes" id="UP001295684"/>
    </source>
</evidence>
<feature type="transmembrane region" description="Helical" evidence="8">
    <location>
        <begin position="70"/>
        <end position="93"/>
    </location>
</feature>
<name>A0AAD1XWX2_EUPCR</name>
<keyword evidence="3 8" id="KW-0812">Transmembrane</keyword>
<dbReference type="GO" id="GO:0015031">
    <property type="term" value="P:protein transport"/>
    <property type="evidence" value="ECO:0007669"/>
    <property type="project" value="UniProtKB-KW"/>
</dbReference>
<evidence type="ECO:0000313" key="10">
    <source>
        <dbReference type="EMBL" id="CAI2380595.1"/>
    </source>
</evidence>
<dbReference type="Pfam" id="PF04178">
    <property type="entry name" value="Got1"/>
    <property type="match status" value="1"/>
</dbReference>
<feature type="transmembrane region" description="Helical" evidence="8">
    <location>
        <begin position="99"/>
        <end position="117"/>
    </location>
</feature>
<feature type="region of interest" description="Disordered" evidence="9">
    <location>
        <begin position="1"/>
        <end position="34"/>
    </location>
</feature>
<proteinExistence type="inferred from homology"/>
<organism evidence="10 11">
    <name type="scientific">Euplotes crassus</name>
    <dbReference type="NCBI Taxonomy" id="5936"/>
    <lineage>
        <taxon>Eukaryota</taxon>
        <taxon>Sar</taxon>
        <taxon>Alveolata</taxon>
        <taxon>Ciliophora</taxon>
        <taxon>Intramacronucleata</taxon>
        <taxon>Spirotrichea</taxon>
        <taxon>Hypotrichia</taxon>
        <taxon>Euplotida</taxon>
        <taxon>Euplotidae</taxon>
        <taxon>Moneuplotes</taxon>
    </lineage>
</organism>
<protein>
    <recommendedName>
        <fullName evidence="8">Vesicle transport protein</fullName>
    </recommendedName>
</protein>
<dbReference type="GO" id="GO:0016192">
    <property type="term" value="P:vesicle-mediated transport"/>
    <property type="evidence" value="ECO:0007669"/>
    <property type="project" value="InterPro"/>
</dbReference>
<accession>A0AAD1XWX2</accession>
<evidence type="ECO:0000256" key="9">
    <source>
        <dbReference type="SAM" id="MobiDB-lite"/>
    </source>
</evidence>
<dbReference type="GO" id="GO:0012505">
    <property type="term" value="C:endomembrane system"/>
    <property type="evidence" value="ECO:0007669"/>
    <property type="project" value="UniProtKB-ARBA"/>
</dbReference>
<comment type="function">
    <text evidence="8">May be involved in fusion of retrograde transport vesicles derived from an endocytic compartment with the Golgi complex.</text>
</comment>
<feature type="transmembrane region" description="Helical" evidence="8">
    <location>
        <begin position="137"/>
        <end position="161"/>
    </location>
</feature>
<dbReference type="InterPro" id="IPR007305">
    <property type="entry name" value="Vesicle_transpt_Got1/SFT2"/>
</dbReference>
<dbReference type="AlphaFoldDB" id="A0AAD1XWX2"/>
<comment type="caution">
    <text evidence="10">The sequence shown here is derived from an EMBL/GenBank/DDBJ whole genome shotgun (WGS) entry which is preliminary data.</text>
</comment>
<dbReference type="GO" id="GO:0005737">
    <property type="term" value="C:cytoplasm"/>
    <property type="evidence" value="ECO:0007669"/>
    <property type="project" value="UniProtKB-ARBA"/>
</dbReference>
<comment type="subcellular location">
    <subcellularLocation>
        <location evidence="1 8">Membrane</location>
        <topology evidence="1 8">Multi-pass membrane protein</topology>
    </subcellularLocation>
</comment>
<keyword evidence="11" id="KW-1185">Reference proteome</keyword>
<feature type="compositionally biased region" description="Polar residues" evidence="9">
    <location>
        <begin position="7"/>
        <end position="18"/>
    </location>
</feature>
<dbReference type="EMBL" id="CAMPGE010022558">
    <property type="protein sequence ID" value="CAI2380595.1"/>
    <property type="molecule type" value="Genomic_DNA"/>
</dbReference>
<dbReference type="PANTHER" id="PTHR23137:SF36">
    <property type="entry name" value="VESICLE TRANSPORT PROTEIN SFT2C"/>
    <property type="match status" value="1"/>
</dbReference>
<dbReference type="InterPro" id="IPR011691">
    <property type="entry name" value="Vesicle_transpt_SFT2"/>
</dbReference>
<gene>
    <name evidence="10" type="ORF">ECRASSUSDP1_LOCUS22031</name>
</gene>
<keyword evidence="2 8" id="KW-0813">Transport</keyword>
<evidence type="ECO:0000256" key="5">
    <source>
        <dbReference type="ARBA" id="ARBA00022989"/>
    </source>
</evidence>
<evidence type="ECO:0000256" key="7">
    <source>
        <dbReference type="ARBA" id="ARBA00025800"/>
    </source>
</evidence>
<keyword evidence="5 8" id="KW-1133">Transmembrane helix</keyword>
<evidence type="ECO:0000256" key="6">
    <source>
        <dbReference type="ARBA" id="ARBA00023136"/>
    </source>
</evidence>
<keyword evidence="4 8" id="KW-0653">Protein transport</keyword>
<feature type="transmembrane region" description="Helical" evidence="8">
    <location>
        <begin position="167"/>
        <end position="189"/>
    </location>
</feature>